<proteinExistence type="predicted"/>
<dbReference type="STRING" id="623280.SAMN05660226_02110"/>
<evidence type="ECO:0000313" key="2">
    <source>
        <dbReference type="EMBL" id="SKB57438.1"/>
    </source>
</evidence>
<dbReference type="Pfam" id="PF10988">
    <property type="entry name" value="DUF2807"/>
    <property type="match status" value="1"/>
</dbReference>
<evidence type="ECO:0000313" key="3">
    <source>
        <dbReference type="Proteomes" id="UP000190541"/>
    </source>
</evidence>
<keyword evidence="3" id="KW-1185">Reference proteome</keyword>
<dbReference type="Proteomes" id="UP000190541">
    <property type="component" value="Unassembled WGS sequence"/>
</dbReference>
<dbReference type="Gene3D" id="2.160.20.120">
    <property type="match status" value="1"/>
</dbReference>
<dbReference type="AlphaFoldDB" id="A0A1T5CDB0"/>
<protein>
    <submittedName>
        <fullName evidence="2">Putative auto-transporter adhesin, head GIN domain</fullName>
    </submittedName>
</protein>
<dbReference type="PANTHER" id="PTHR39200">
    <property type="entry name" value="HYPOTHETICAL EXPORTED PROTEIN"/>
    <property type="match status" value="1"/>
</dbReference>
<dbReference type="EMBL" id="FUYS01000004">
    <property type="protein sequence ID" value="SKB57438.1"/>
    <property type="molecule type" value="Genomic_DNA"/>
</dbReference>
<feature type="domain" description="Putative auto-transporter adhesin head GIN" evidence="1">
    <location>
        <begin position="76"/>
        <end position="259"/>
    </location>
</feature>
<dbReference type="OrthoDB" id="794214at2"/>
<dbReference type="InterPro" id="IPR021255">
    <property type="entry name" value="DUF2807"/>
</dbReference>
<accession>A0A1T5CDB0</accession>
<gene>
    <name evidence="2" type="ORF">SAMN05660226_02110</name>
</gene>
<organism evidence="2 3">
    <name type="scientific">Parapedobacter luteus</name>
    <dbReference type="NCBI Taxonomy" id="623280"/>
    <lineage>
        <taxon>Bacteria</taxon>
        <taxon>Pseudomonadati</taxon>
        <taxon>Bacteroidota</taxon>
        <taxon>Sphingobacteriia</taxon>
        <taxon>Sphingobacteriales</taxon>
        <taxon>Sphingobacteriaceae</taxon>
        <taxon>Parapedobacter</taxon>
    </lineage>
</organism>
<evidence type="ECO:0000259" key="1">
    <source>
        <dbReference type="Pfam" id="PF10988"/>
    </source>
</evidence>
<name>A0A1T5CDB0_9SPHI</name>
<sequence>MQNDMCPGTPKKNETAATYWFLRRLIGKEHKKRNTMKRTLSSLGWLALLLPIFSIGLVHAATGLSARDETRDVTGFHALASGGSINVEVRFGASESVRLEGDAAAIREIETIVEKGTLKIRYKKHAWKMGRNWGSVTAYVTAKRLDGVAQSGSGSITVMGTISGDELNASVSGSGRIAFAANVQLCNASVSGSGRITASGSATESNVSISGSGRFDGRELKSRSANLKVSGSGNIMIHADERLEASISGSGNVHYSGNAQTNVRTSGSGRLRRI</sequence>
<dbReference type="PANTHER" id="PTHR39200:SF1">
    <property type="entry name" value="AUTO-TRANSPORTER ADHESIN HEAD GIN DOMAIN-CONTAINING PROTEIN-RELATED"/>
    <property type="match status" value="1"/>
</dbReference>
<reference evidence="2 3" key="1">
    <citation type="submission" date="2017-02" db="EMBL/GenBank/DDBJ databases">
        <authorList>
            <person name="Peterson S.W."/>
        </authorList>
    </citation>
    <scope>NUCLEOTIDE SEQUENCE [LARGE SCALE GENOMIC DNA]</scope>
    <source>
        <strain evidence="2 3">DSM 22899</strain>
    </source>
</reference>